<gene>
    <name evidence="8" type="ORF">OAN307_c33770</name>
</gene>
<evidence type="ECO:0000313" key="8">
    <source>
        <dbReference type="EMBL" id="AGI68881.1"/>
    </source>
</evidence>
<evidence type="ECO:0000256" key="1">
    <source>
        <dbReference type="ARBA" id="ARBA00004651"/>
    </source>
</evidence>
<keyword evidence="3" id="KW-1003">Cell membrane</keyword>
<dbReference type="eggNOG" id="COG1863">
    <property type="taxonomic scope" value="Bacteria"/>
</dbReference>
<keyword evidence="9" id="KW-1185">Reference proteome</keyword>
<evidence type="ECO:0000256" key="5">
    <source>
        <dbReference type="ARBA" id="ARBA00022989"/>
    </source>
</evidence>
<evidence type="ECO:0000313" key="9">
    <source>
        <dbReference type="Proteomes" id="UP000005307"/>
    </source>
</evidence>
<evidence type="ECO:0000256" key="6">
    <source>
        <dbReference type="ARBA" id="ARBA00023136"/>
    </source>
</evidence>
<sequence length="193" mass="20913">MTNRDVPSIDRQKAPPVATELNIGVPDPALSPGRVIGALKTAMVLIFLWAGFHWGDSASWTVGVPMALIGGALTLFLPSSAPFRLSPVAGLRFAKFVIVGILRGAIDVSRRSLSPQSLQPGCLSWRTHLPQGRPRRLFAVAITLLPGTLTAQIEDDMLTVHALDLSDATRAELKALESRIAEFYRLDHTEMVP</sequence>
<accession>M9RER5</accession>
<dbReference type="GO" id="GO:0008324">
    <property type="term" value="F:monoatomic cation transmembrane transporter activity"/>
    <property type="evidence" value="ECO:0007669"/>
    <property type="project" value="InterPro"/>
</dbReference>
<dbReference type="STRING" id="391626.OAN307_c33770"/>
<keyword evidence="6 7" id="KW-0472">Membrane</keyword>
<protein>
    <submittedName>
        <fullName evidence="8">Putative cation antiporter</fullName>
    </submittedName>
</protein>
<comment type="similarity">
    <text evidence="2">Belongs to the CPA3 antiporters (TC 2.A.63) subunit E family.</text>
</comment>
<dbReference type="PANTHER" id="PTHR34584:SF1">
    <property type="entry name" value="NA(+)_H(+) ANTIPORTER SUBUNIT E1"/>
    <property type="match status" value="1"/>
</dbReference>
<dbReference type="InterPro" id="IPR002758">
    <property type="entry name" value="Cation_antiport_E"/>
</dbReference>
<feature type="transmembrane region" description="Helical" evidence="7">
    <location>
        <begin position="58"/>
        <end position="77"/>
    </location>
</feature>
<evidence type="ECO:0000256" key="3">
    <source>
        <dbReference type="ARBA" id="ARBA00022475"/>
    </source>
</evidence>
<evidence type="ECO:0000256" key="7">
    <source>
        <dbReference type="SAM" id="Phobius"/>
    </source>
</evidence>
<dbReference type="Pfam" id="PF01899">
    <property type="entry name" value="MNHE"/>
    <property type="match status" value="1"/>
</dbReference>
<proteinExistence type="inferred from homology"/>
<name>M9RER5_9RHOB</name>
<dbReference type="GO" id="GO:0005886">
    <property type="term" value="C:plasma membrane"/>
    <property type="evidence" value="ECO:0007669"/>
    <property type="project" value="UniProtKB-SubCell"/>
</dbReference>
<keyword evidence="4 7" id="KW-0812">Transmembrane</keyword>
<evidence type="ECO:0000256" key="4">
    <source>
        <dbReference type="ARBA" id="ARBA00022692"/>
    </source>
</evidence>
<evidence type="ECO:0000256" key="2">
    <source>
        <dbReference type="ARBA" id="ARBA00006228"/>
    </source>
</evidence>
<comment type="subcellular location">
    <subcellularLocation>
        <location evidence="1">Cell membrane</location>
        <topology evidence="1">Multi-pass membrane protein</topology>
    </subcellularLocation>
</comment>
<reference evidence="8 9" key="1">
    <citation type="journal article" date="2013" name="PLoS ONE">
        <title>Poles Apart: Arctic and Antarctic Octadecabacter strains Share High Genome Plasticity and a New Type of Xanthorhodopsin.</title>
        <authorList>
            <person name="Vollmers J."/>
            <person name="Voget S."/>
            <person name="Dietrich S."/>
            <person name="Gollnow K."/>
            <person name="Smits M."/>
            <person name="Meyer K."/>
            <person name="Brinkhoff T."/>
            <person name="Simon M."/>
            <person name="Daniel R."/>
        </authorList>
    </citation>
    <scope>NUCLEOTIDE SEQUENCE [LARGE SCALE GENOMIC DNA]</scope>
    <source>
        <strain evidence="8 9">307</strain>
    </source>
</reference>
<dbReference type="Proteomes" id="UP000005307">
    <property type="component" value="Chromosome"/>
</dbReference>
<dbReference type="EMBL" id="CP003740">
    <property type="protein sequence ID" value="AGI68881.1"/>
    <property type="molecule type" value="Genomic_DNA"/>
</dbReference>
<dbReference type="KEGG" id="oat:OAN307_c33770"/>
<feature type="transmembrane region" description="Helical" evidence="7">
    <location>
        <begin position="35"/>
        <end position="52"/>
    </location>
</feature>
<dbReference type="HOGENOM" id="CLU_086615_1_0_5"/>
<dbReference type="PANTHER" id="PTHR34584">
    <property type="entry name" value="NA(+)/H(+) ANTIPORTER SUBUNIT E1"/>
    <property type="match status" value="1"/>
</dbReference>
<organism evidence="8 9">
    <name type="scientific">Octadecabacter antarcticus 307</name>
    <dbReference type="NCBI Taxonomy" id="391626"/>
    <lineage>
        <taxon>Bacteria</taxon>
        <taxon>Pseudomonadati</taxon>
        <taxon>Pseudomonadota</taxon>
        <taxon>Alphaproteobacteria</taxon>
        <taxon>Rhodobacterales</taxon>
        <taxon>Roseobacteraceae</taxon>
        <taxon>Octadecabacter</taxon>
    </lineage>
</organism>
<keyword evidence="5 7" id="KW-1133">Transmembrane helix</keyword>
<dbReference type="AlphaFoldDB" id="M9RER5"/>